<keyword evidence="1" id="KW-0862">Zinc</keyword>
<dbReference type="GO" id="GO:0008270">
    <property type="term" value="F:zinc ion binding"/>
    <property type="evidence" value="ECO:0007669"/>
    <property type="project" value="UniProtKB-KW"/>
</dbReference>
<reference evidence="4" key="1">
    <citation type="submission" date="2022-10" db="EMBL/GenBank/DDBJ databases">
        <title>Culturing micro-colonial fungi from biological soil crusts in the Mojave desert and describing Neophaeococcomyces mojavensis, and introducing the new genera and species Taxawa tesnikishii.</title>
        <authorList>
            <person name="Kurbessoian T."/>
            <person name="Stajich J.E."/>
        </authorList>
    </citation>
    <scope>NUCLEOTIDE SEQUENCE</scope>
    <source>
        <strain evidence="4">TK_41</strain>
    </source>
</reference>
<feature type="region of interest" description="Disordered" evidence="2">
    <location>
        <begin position="100"/>
        <end position="152"/>
    </location>
</feature>
<feature type="compositionally biased region" description="Polar residues" evidence="2">
    <location>
        <begin position="122"/>
        <end position="152"/>
    </location>
</feature>
<evidence type="ECO:0000313" key="5">
    <source>
        <dbReference type="Proteomes" id="UP001172673"/>
    </source>
</evidence>
<keyword evidence="1" id="KW-0863">Zinc-finger</keyword>
<dbReference type="AlphaFoldDB" id="A0AA38XHE8"/>
<feature type="region of interest" description="Disordered" evidence="2">
    <location>
        <begin position="192"/>
        <end position="241"/>
    </location>
</feature>
<organism evidence="4 5">
    <name type="scientific">Cladophialophora chaetospira</name>
    <dbReference type="NCBI Taxonomy" id="386627"/>
    <lineage>
        <taxon>Eukaryota</taxon>
        <taxon>Fungi</taxon>
        <taxon>Dikarya</taxon>
        <taxon>Ascomycota</taxon>
        <taxon>Pezizomycotina</taxon>
        <taxon>Eurotiomycetes</taxon>
        <taxon>Chaetothyriomycetidae</taxon>
        <taxon>Chaetothyriales</taxon>
        <taxon>Herpotrichiellaceae</taxon>
        <taxon>Cladophialophora</taxon>
    </lineage>
</organism>
<gene>
    <name evidence="4" type="ORF">H2200_003467</name>
</gene>
<feature type="compositionally biased region" description="Polar residues" evidence="2">
    <location>
        <begin position="102"/>
        <end position="113"/>
    </location>
</feature>
<accession>A0AA38XHE8</accession>
<dbReference type="InterPro" id="IPR013087">
    <property type="entry name" value="Znf_C2H2_type"/>
</dbReference>
<dbReference type="EMBL" id="JAPDRK010000004">
    <property type="protein sequence ID" value="KAJ9613525.1"/>
    <property type="molecule type" value="Genomic_DNA"/>
</dbReference>
<dbReference type="Proteomes" id="UP001172673">
    <property type="component" value="Unassembled WGS sequence"/>
</dbReference>
<evidence type="ECO:0000259" key="3">
    <source>
        <dbReference type="PROSITE" id="PS50157"/>
    </source>
</evidence>
<keyword evidence="5" id="KW-1185">Reference proteome</keyword>
<name>A0AA38XHE8_9EURO</name>
<evidence type="ECO:0000256" key="2">
    <source>
        <dbReference type="SAM" id="MobiDB-lite"/>
    </source>
</evidence>
<feature type="compositionally biased region" description="Polar residues" evidence="2">
    <location>
        <begin position="208"/>
        <end position="218"/>
    </location>
</feature>
<evidence type="ECO:0000313" key="4">
    <source>
        <dbReference type="EMBL" id="KAJ9613525.1"/>
    </source>
</evidence>
<sequence length="354" mass="39145">MAEIPIDPRLVNPADTAFGDAVRAFMRTHAPSANTAHLRGELQGMVDAFATTSQDLEMQQLLHMLHTQYNLEGLLEREFLDILTANVAAYRQSLTARYVQHASRTTDSPYQEQSLKDESDRTNTSAANPTSDGYANPQGLSAATDNDSQSGESTTYIMVTPAEAAALEGENTASIRQTILDLARQRSLNMEHTITGVRPRTRRAAGDNSHQAGNTPTSDLPPLPRHHYPDEPNRCHPPGLAHGMQLKDKDYDWMYKCDLCGHGYRMFSEFQRHFRQQAGLRDGFRIVATDIGARVWYGVDASGSEYMGHLLYHPRGPGRTKHSTVPHPCGPRIALAQKASRLATIAKKKAAAKK</sequence>
<comment type="caution">
    <text evidence="4">The sequence shown here is derived from an EMBL/GenBank/DDBJ whole genome shotgun (WGS) entry which is preliminary data.</text>
</comment>
<evidence type="ECO:0000256" key="1">
    <source>
        <dbReference type="PROSITE-ProRule" id="PRU00042"/>
    </source>
</evidence>
<dbReference type="PROSITE" id="PS50157">
    <property type="entry name" value="ZINC_FINGER_C2H2_2"/>
    <property type="match status" value="1"/>
</dbReference>
<protein>
    <recommendedName>
        <fullName evidence="3">C2H2-type domain-containing protein</fullName>
    </recommendedName>
</protein>
<feature type="domain" description="C2H2-type" evidence="3">
    <location>
        <begin position="255"/>
        <end position="282"/>
    </location>
</feature>
<keyword evidence="1" id="KW-0479">Metal-binding</keyword>
<proteinExistence type="predicted"/>